<dbReference type="Gene3D" id="3.40.50.300">
    <property type="entry name" value="P-loop containing nucleotide triphosphate hydrolases"/>
    <property type="match status" value="1"/>
</dbReference>
<evidence type="ECO:0000313" key="1">
    <source>
        <dbReference type="EMBL" id="KIM99918.1"/>
    </source>
</evidence>
<protein>
    <recommendedName>
        <fullName evidence="3">Sulfotransferase domain-containing protein</fullName>
    </recommendedName>
</protein>
<dbReference type="InterPro" id="IPR053226">
    <property type="entry name" value="Pyrrolopyrazine_biosynth_F"/>
</dbReference>
<dbReference type="AlphaFoldDB" id="A0A0C3CLM5"/>
<dbReference type="SUPFAM" id="SSF52540">
    <property type="entry name" value="P-loop containing nucleoside triphosphate hydrolases"/>
    <property type="match status" value="1"/>
</dbReference>
<keyword evidence="2" id="KW-1185">Reference proteome</keyword>
<dbReference type="InterPro" id="IPR027417">
    <property type="entry name" value="P-loop_NTPase"/>
</dbReference>
<sequence>MESSQPRRIFLITHPRTASNLLIQMLALEDQPDIAQHRSGGLGGYFFLPAHLLKGELGLHGKPIEEWSEVHKSRMKERLQECLDELERYLEGAERDGKIAFVKEHGIFLIEPTALTALVNKCESTHEHPWIIQVPPKYNSELTRSPLNQSFLPDGFLRTWLPTFLIRHPALVFPSHYRVMKDIKEINPELKDTWQLDTMMTFSWIRSLYDYWSEHTGKSRVDMDRNNTWPLILEADDVMLKPEVIYEFSKLIGLDATKLKFEWEPAAATDLDQSILRPGDIEGRLLSTLRASSGILLDKTSSNIDICVEAKKWRAEFGDEMGKYIERRVRAAMPDYEYMKARRMKA</sequence>
<dbReference type="OrthoDB" id="3650366at2759"/>
<reference evidence="2" key="2">
    <citation type="submission" date="2015-01" db="EMBL/GenBank/DDBJ databases">
        <title>Evolutionary Origins and Diversification of the Mycorrhizal Mutualists.</title>
        <authorList>
            <consortium name="DOE Joint Genome Institute"/>
            <consortium name="Mycorrhizal Genomics Consortium"/>
            <person name="Kohler A."/>
            <person name="Kuo A."/>
            <person name="Nagy L.G."/>
            <person name="Floudas D."/>
            <person name="Copeland A."/>
            <person name="Barry K.W."/>
            <person name="Cichocki N."/>
            <person name="Veneault-Fourrey C."/>
            <person name="LaButti K."/>
            <person name="Lindquist E.A."/>
            <person name="Lipzen A."/>
            <person name="Lundell T."/>
            <person name="Morin E."/>
            <person name="Murat C."/>
            <person name="Riley R."/>
            <person name="Ohm R."/>
            <person name="Sun H."/>
            <person name="Tunlid A."/>
            <person name="Henrissat B."/>
            <person name="Grigoriev I.V."/>
            <person name="Hibbett D.S."/>
            <person name="Martin F."/>
        </authorList>
    </citation>
    <scope>NUCLEOTIDE SEQUENCE [LARGE SCALE GENOMIC DNA]</scope>
    <source>
        <strain evidence="2">Zn</strain>
    </source>
</reference>
<evidence type="ECO:0008006" key="3">
    <source>
        <dbReference type="Google" id="ProtNLM"/>
    </source>
</evidence>
<accession>A0A0C3CLM5</accession>
<organism evidence="1 2">
    <name type="scientific">Oidiodendron maius (strain Zn)</name>
    <dbReference type="NCBI Taxonomy" id="913774"/>
    <lineage>
        <taxon>Eukaryota</taxon>
        <taxon>Fungi</taxon>
        <taxon>Dikarya</taxon>
        <taxon>Ascomycota</taxon>
        <taxon>Pezizomycotina</taxon>
        <taxon>Leotiomycetes</taxon>
        <taxon>Leotiomycetes incertae sedis</taxon>
        <taxon>Myxotrichaceae</taxon>
        <taxon>Oidiodendron</taxon>
    </lineage>
</organism>
<dbReference type="EMBL" id="KN832878">
    <property type="protein sequence ID" value="KIM99918.1"/>
    <property type="molecule type" value="Genomic_DNA"/>
</dbReference>
<proteinExistence type="predicted"/>
<dbReference type="InParanoid" id="A0A0C3CLM5"/>
<dbReference type="Proteomes" id="UP000054321">
    <property type="component" value="Unassembled WGS sequence"/>
</dbReference>
<dbReference type="PANTHER" id="PTHR48419">
    <property type="entry name" value="SULFOTRANSFERASE DOMAIN-CONTAINING PROTEIN"/>
    <property type="match status" value="1"/>
</dbReference>
<evidence type="ECO:0000313" key="2">
    <source>
        <dbReference type="Proteomes" id="UP000054321"/>
    </source>
</evidence>
<dbReference type="PANTHER" id="PTHR48419:SF1">
    <property type="entry name" value="SULFOTRANSFERASE DOMAIN-CONTAINING PROTEIN"/>
    <property type="match status" value="1"/>
</dbReference>
<gene>
    <name evidence="1" type="ORF">OIDMADRAFT_126168</name>
</gene>
<dbReference type="HOGENOM" id="CLU_033907_2_0_1"/>
<name>A0A0C3CLM5_OIDMZ</name>
<dbReference type="STRING" id="913774.A0A0C3CLM5"/>
<reference evidence="1 2" key="1">
    <citation type="submission" date="2014-04" db="EMBL/GenBank/DDBJ databases">
        <authorList>
            <consortium name="DOE Joint Genome Institute"/>
            <person name="Kuo A."/>
            <person name="Martino E."/>
            <person name="Perotto S."/>
            <person name="Kohler A."/>
            <person name="Nagy L.G."/>
            <person name="Floudas D."/>
            <person name="Copeland A."/>
            <person name="Barry K.W."/>
            <person name="Cichocki N."/>
            <person name="Veneault-Fourrey C."/>
            <person name="LaButti K."/>
            <person name="Lindquist E.A."/>
            <person name="Lipzen A."/>
            <person name="Lundell T."/>
            <person name="Morin E."/>
            <person name="Murat C."/>
            <person name="Sun H."/>
            <person name="Tunlid A."/>
            <person name="Henrissat B."/>
            <person name="Grigoriev I.V."/>
            <person name="Hibbett D.S."/>
            <person name="Martin F."/>
            <person name="Nordberg H.P."/>
            <person name="Cantor M.N."/>
            <person name="Hua S.X."/>
        </authorList>
    </citation>
    <scope>NUCLEOTIDE SEQUENCE [LARGE SCALE GENOMIC DNA]</scope>
    <source>
        <strain evidence="1 2">Zn</strain>
    </source>
</reference>